<proteinExistence type="predicted"/>
<name>A0A5J5GBU5_9BACL</name>
<sequence length="268" mass="31633">MNQLQLLQFYQSYTPSTNPHELAYLYEDMPEDWSELCRLIKCQLIHPAAVSKVRHLLASHTKNEDEHFYTVHDMLEALLDRNANGLIDERLPRERLILSCRFHSILLLSIARSKGIPARGRVGFARYLSENELKYIDHWICEVWDESGGRWVRIDPDMQIVDLRGDGYLLAGEAWLMARDKEINPKLFGVKKSWGMHYIRNNLCYDLHAVLGRELRYWDYPPICQRNMEDLDFEELQLLDEIAVCLEDPDSHMEELQRILEENEALQF</sequence>
<evidence type="ECO:0000259" key="1">
    <source>
        <dbReference type="Pfam" id="PF01841"/>
    </source>
</evidence>
<dbReference type="InterPro" id="IPR002931">
    <property type="entry name" value="Transglutaminase-like"/>
</dbReference>
<dbReference type="Pfam" id="PF01841">
    <property type="entry name" value="Transglut_core"/>
    <property type="match status" value="1"/>
</dbReference>
<accession>A0A5J5GBU5</accession>
<dbReference type="OrthoDB" id="148799at2"/>
<dbReference type="RefSeq" id="WP_150457780.1">
    <property type="nucleotide sequence ID" value="NZ_VYKK01000008.1"/>
</dbReference>
<gene>
    <name evidence="2" type="ORF">F4V43_08340</name>
</gene>
<dbReference type="InterPro" id="IPR038765">
    <property type="entry name" value="Papain-like_cys_pep_sf"/>
</dbReference>
<reference evidence="2 3" key="1">
    <citation type="submission" date="2019-09" db="EMBL/GenBank/DDBJ databases">
        <title>Bacillus ochoae sp. nov., Paenibacillus whitsoniae sp. nov., Paenibacillus spiritus sp. nov. Isolated from the Mars Exploration Rover during spacecraft assembly.</title>
        <authorList>
            <person name="Seuylemezian A."/>
            <person name="Vaishampayan P."/>
        </authorList>
    </citation>
    <scope>NUCLEOTIDE SEQUENCE [LARGE SCALE GENOMIC DNA]</scope>
    <source>
        <strain evidence="2 3">MER_111</strain>
    </source>
</reference>
<comment type="caution">
    <text evidence="2">The sequence shown here is derived from an EMBL/GenBank/DDBJ whole genome shotgun (WGS) entry which is preliminary data.</text>
</comment>
<protein>
    <submittedName>
        <fullName evidence="2">Transglutaminase</fullName>
    </submittedName>
</protein>
<dbReference type="Gene3D" id="3.10.620.30">
    <property type="match status" value="1"/>
</dbReference>
<keyword evidence="3" id="KW-1185">Reference proteome</keyword>
<dbReference type="EMBL" id="VYKK01000008">
    <property type="protein sequence ID" value="KAA9005467.1"/>
    <property type="molecule type" value="Genomic_DNA"/>
</dbReference>
<evidence type="ECO:0000313" key="3">
    <source>
        <dbReference type="Proteomes" id="UP000367750"/>
    </source>
</evidence>
<evidence type="ECO:0000313" key="2">
    <source>
        <dbReference type="EMBL" id="KAA9005467.1"/>
    </source>
</evidence>
<organism evidence="2 3">
    <name type="scientific">Paenibacillus spiritus</name>
    <dbReference type="NCBI Taxonomy" id="2496557"/>
    <lineage>
        <taxon>Bacteria</taxon>
        <taxon>Bacillati</taxon>
        <taxon>Bacillota</taxon>
        <taxon>Bacilli</taxon>
        <taxon>Bacillales</taxon>
        <taxon>Paenibacillaceae</taxon>
        <taxon>Paenibacillus</taxon>
    </lineage>
</organism>
<dbReference type="SUPFAM" id="SSF54001">
    <property type="entry name" value="Cysteine proteinases"/>
    <property type="match status" value="1"/>
</dbReference>
<feature type="domain" description="Transglutaminase-like" evidence="1">
    <location>
        <begin position="100"/>
        <end position="156"/>
    </location>
</feature>
<dbReference type="Proteomes" id="UP000367750">
    <property type="component" value="Unassembled WGS sequence"/>
</dbReference>
<dbReference type="AlphaFoldDB" id="A0A5J5GBU5"/>